<dbReference type="RefSeq" id="WP_200612073.1">
    <property type="nucleotide sequence ID" value="NZ_JAEHHL010000010.1"/>
</dbReference>
<dbReference type="SUPFAM" id="SSF55729">
    <property type="entry name" value="Acyl-CoA N-acyltransferases (Nat)"/>
    <property type="match status" value="1"/>
</dbReference>
<evidence type="ECO:0000259" key="1">
    <source>
        <dbReference type="Pfam" id="PF13302"/>
    </source>
</evidence>
<dbReference type="PANTHER" id="PTHR43792">
    <property type="entry name" value="GNAT FAMILY, PUTATIVE (AFU_ORTHOLOGUE AFUA_3G00765)-RELATED-RELATED"/>
    <property type="match status" value="1"/>
</dbReference>
<name>A0A8J7SHF2_9RHOB</name>
<dbReference type="PANTHER" id="PTHR43792:SF1">
    <property type="entry name" value="N-ACETYLTRANSFERASE DOMAIN-CONTAINING PROTEIN"/>
    <property type="match status" value="1"/>
</dbReference>
<gene>
    <name evidence="2" type="ORF">H0I76_16100</name>
</gene>
<dbReference type="Proteomes" id="UP000655420">
    <property type="component" value="Unassembled WGS sequence"/>
</dbReference>
<comment type="caution">
    <text evidence="2">The sequence shown here is derived from an EMBL/GenBank/DDBJ whole genome shotgun (WGS) entry which is preliminary data.</text>
</comment>
<reference evidence="2" key="1">
    <citation type="submission" date="2020-12" db="EMBL/GenBank/DDBJ databases">
        <title>Bacterial taxonomy.</title>
        <authorList>
            <person name="Pan X."/>
        </authorList>
    </citation>
    <scope>NUCLEOTIDE SEQUENCE</scope>
    <source>
        <strain evidence="2">M0105</strain>
    </source>
</reference>
<accession>A0A8J7SHF2</accession>
<dbReference type="InterPro" id="IPR000182">
    <property type="entry name" value="GNAT_dom"/>
</dbReference>
<sequence>MTAIPVITTERLRLRAPRVEDFEPYAAFYASDRSVYQSGPLDRIRAWRDFASCAGLWAIRGYGAWAIEDRETGDYLGEVGLYHPINYAEPELGWMVVPRAEGRGVAFEASLAARNWAWQARGLGPLISYIDHGNDRSIRLAERLGAVLDRTAPLPQGEDPCLAFRHPDFAAVRRQA</sequence>
<dbReference type="InterPro" id="IPR016181">
    <property type="entry name" value="Acyl_CoA_acyltransferase"/>
</dbReference>
<dbReference type="AlphaFoldDB" id="A0A8J7SHF2"/>
<protein>
    <submittedName>
        <fullName evidence="2">GNAT family N-acetyltransferase</fullName>
    </submittedName>
</protein>
<dbReference type="GO" id="GO:0016747">
    <property type="term" value="F:acyltransferase activity, transferring groups other than amino-acyl groups"/>
    <property type="evidence" value="ECO:0007669"/>
    <property type="project" value="InterPro"/>
</dbReference>
<dbReference type="EMBL" id="JAEHHL010000010">
    <property type="protein sequence ID" value="MBK0400722.1"/>
    <property type="molecule type" value="Genomic_DNA"/>
</dbReference>
<dbReference type="InterPro" id="IPR051531">
    <property type="entry name" value="N-acetyltransferase"/>
</dbReference>
<evidence type="ECO:0000313" key="2">
    <source>
        <dbReference type="EMBL" id="MBK0400722.1"/>
    </source>
</evidence>
<evidence type="ECO:0000313" key="3">
    <source>
        <dbReference type="Proteomes" id="UP000655420"/>
    </source>
</evidence>
<feature type="domain" description="N-acetyltransferase" evidence="1">
    <location>
        <begin position="11"/>
        <end position="146"/>
    </location>
</feature>
<proteinExistence type="predicted"/>
<organism evidence="2 3">
    <name type="scientific">Thermohalobaculum xanthum</name>
    <dbReference type="NCBI Taxonomy" id="2753746"/>
    <lineage>
        <taxon>Bacteria</taxon>
        <taxon>Pseudomonadati</taxon>
        <taxon>Pseudomonadota</taxon>
        <taxon>Alphaproteobacteria</taxon>
        <taxon>Rhodobacterales</taxon>
        <taxon>Paracoccaceae</taxon>
        <taxon>Thermohalobaculum</taxon>
    </lineage>
</organism>
<keyword evidence="3" id="KW-1185">Reference proteome</keyword>
<dbReference type="Pfam" id="PF13302">
    <property type="entry name" value="Acetyltransf_3"/>
    <property type="match status" value="1"/>
</dbReference>
<dbReference type="Gene3D" id="3.40.630.30">
    <property type="match status" value="1"/>
</dbReference>